<dbReference type="EMBL" id="JABXOR010000695">
    <property type="protein sequence ID" value="NVP00769.1"/>
    <property type="molecule type" value="Genomic_DNA"/>
</dbReference>
<protein>
    <submittedName>
        <fullName evidence="6">Restriction endonuclease subunit S</fullName>
    </submittedName>
</protein>
<keyword evidence="6" id="KW-0255">Endonuclease</keyword>
<keyword evidence="4" id="KW-0175">Coiled coil</keyword>
<name>A0A850QZP0_PHODD</name>
<keyword evidence="6" id="KW-0540">Nuclease</keyword>
<dbReference type="GO" id="GO:0003677">
    <property type="term" value="F:DNA binding"/>
    <property type="evidence" value="ECO:0007669"/>
    <property type="project" value="UniProtKB-KW"/>
</dbReference>
<keyword evidence="2" id="KW-0680">Restriction system</keyword>
<dbReference type="Gene3D" id="1.10.287.1120">
    <property type="entry name" value="Bipartite methylase S protein"/>
    <property type="match status" value="1"/>
</dbReference>
<dbReference type="InterPro" id="IPR000055">
    <property type="entry name" value="Restrct_endonuc_typeI_TRD"/>
</dbReference>
<dbReference type="InterPro" id="IPR052021">
    <property type="entry name" value="Type-I_RS_S_subunit"/>
</dbReference>
<organism evidence="6 7">
    <name type="scientific">Photobacterium damselae subsp. damselae</name>
    <name type="common">Listonella damsela</name>
    <dbReference type="NCBI Taxonomy" id="85581"/>
    <lineage>
        <taxon>Bacteria</taxon>
        <taxon>Pseudomonadati</taxon>
        <taxon>Pseudomonadota</taxon>
        <taxon>Gammaproteobacteria</taxon>
        <taxon>Vibrionales</taxon>
        <taxon>Vibrionaceae</taxon>
        <taxon>Photobacterium</taxon>
    </lineage>
</organism>
<dbReference type="InterPro" id="IPR044946">
    <property type="entry name" value="Restrct_endonuc_typeI_TRD_sf"/>
</dbReference>
<proteinExistence type="inferred from homology"/>
<feature type="domain" description="Type I restriction modification DNA specificity" evidence="5">
    <location>
        <begin position="236"/>
        <end position="396"/>
    </location>
</feature>
<dbReference type="SUPFAM" id="SSF116734">
    <property type="entry name" value="DNA methylase specificity domain"/>
    <property type="match status" value="2"/>
</dbReference>
<comment type="similarity">
    <text evidence="1">Belongs to the type-I restriction system S methylase family.</text>
</comment>
<evidence type="ECO:0000259" key="5">
    <source>
        <dbReference type="Pfam" id="PF01420"/>
    </source>
</evidence>
<comment type="caution">
    <text evidence="6">The sequence shown here is derived from an EMBL/GenBank/DDBJ whole genome shotgun (WGS) entry which is preliminary data.</text>
</comment>
<dbReference type="Gene3D" id="3.90.220.20">
    <property type="entry name" value="DNA methylase specificity domains"/>
    <property type="match status" value="2"/>
</dbReference>
<dbReference type="Proteomes" id="UP000533429">
    <property type="component" value="Unassembled WGS sequence"/>
</dbReference>
<feature type="coiled-coil region" evidence="4">
    <location>
        <begin position="381"/>
        <end position="408"/>
    </location>
</feature>
<evidence type="ECO:0000313" key="6">
    <source>
        <dbReference type="EMBL" id="NVP00769.1"/>
    </source>
</evidence>
<evidence type="ECO:0000256" key="4">
    <source>
        <dbReference type="SAM" id="Coils"/>
    </source>
</evidence>
<evidence type="ECO:0000313" key="7">
    <source>
        <dbReference type="Proteomes" id="UP000533429"/>
    </source>
</evidence>
<keyword evidence="6" id="KW-0378">Hydrolase</keyword>
<gene>
    <name evidence="6" type="ORF">HWA77_11155</name>
</gene>
<dbReference type="CDD" id="cd17246">
    <property type="entry name" value="RMtype1_S_SonII-TRD2-CR2_like"/>
    <property type="match status" value="1"/>
</dbReference>
<dbReference type="GO" id="GO:0009307">
    <property type="term" value="P:DNA restriction-modification system"/>
    <property type="evidence" value="ECO:0007669"/>
    <property type="project" value="UniProtKB-KW"/>
</dbReference>
<evidence type="ECO:0000256" key="1">
    <source>
        <dbReference type="ARBA" id="ARBA00010923"/>
    </source>
</evidence>
<reference evidence="6 7" key="1">
    <citation type="submission" date="2020-06" db="EMBL/GenBank/DDBJ databases">
        <title>Photobacterium damselae subsp. damselae comparative genomics.</title>
        <authorList>
            <person name="Osorio C.R."/>
        </authorList>
    </citation>
    <scope>NUCLEOTIDE SEQUENCE [LARGE SCALE GENOMIC DNA]</scope>
    <source>
        <strain evidence="6 7">TW250/03</strain>
    </source>
</reference>
<sequence length="434" mass="48761">MVPNGFQHIIGLGNFPCDWLISSADEITEKITKGTTPPKSEIVEDSNIPFLRVNNLGFDGVLNSKSEMLFVTKQAHNGFLSRSVAYPNDILMNIVGPPLGKIAILDDQYPEYNMNQAVLIYRCKEKLIDNGYFLSFLGSELAQQWLQSRSKKTSGQQNLTIQLCKELPTPVPPLPEQRKIAQVLSTWDRAIATTEKLIDASKQQKKALMQQLLTGKKRLIDPETGKAFEGEWAYVQAGSIFATRSNKKHNSDLPILAITQDQGAVPRELIDYNVSVTQGSIAGYKVVEIGDFIISLRSFQGGIEYSKYKGICSPAYVILYPKIEISDDFYKYHLKSFSFIQAMKSRLEGIRDGKIISYKYFSEIKLPQPSLKEQQKIASVLTTADKEIELLEAKLAHFKQEKKALMQQLLTGKRRVNIAEIKVATEETLEAEVA</sequence>
<dbReference type="PANTHER" id="PTHR30408">
    <property type="entry name" value="TYPE-1 RESTRICTION ENZYME ECOKI SPECIFICITY PROTEIN"/>
    <property type="match status" value="1"/>
</dbReference>
<evidence type="ECO:0000256" key="2">
    <source>
        <dbReference type="ARBA" id="ARBA00022747"/>
    </source>
</evidence>
<evidence type="ECO:0000256" key="3">
    <source>
        <dbReference type="ARBA" id="ARBA00023125"/>
    </source>
</evidence>
<dbReference type="AlphaFoldDB" id="A0A850QZP0"/>
<dbReference type="PANTHER" id="PTHR30408:SF12">
    <property type="entry name" value="TYPE I RESTRICTION ENZYME MJAVIII SPECIFICITY SUBUNIT"/>
    <property type="match status" value="1"/>
</dbReference>
<dbReference type="GO" id="GO:0004519">
    <property type="term" value="F:endonuclease activity"/>
    <property type="evidence" value="ECO:0007669"/>
    <property type="project" value="UniProtKB-KW"/>
</dbReference>
<feature type="domain" description="Type I restriction modification DNA specificity" evidence="5">
    <location>
        <begin position="18"/>
        <end position="199"/>
    </location>
</feature>
<dbReference type="Pfam" id="PF01420">
    <property type="entry name" value="Methylase_S"/>
    <property type="match status" value="2"/>
</dbReference>
<keyword evidence="3" id="KW-0238">DNA-binding</keyword>
<accession>A0A850QZP0</accession>